<evidence type="ECO:0000313" key="2">
    <source>
        <dbReference type="EMBL" id="CAF0840662.1"/>
    </source>
</evidence>
<name>A0A813VIA7_ADIRI</name>
<keyword evidence="1" id="KW-0732">Signal</keyword>
<evidence type="ECO:0008006" key="5">
    <source>
        <dbReference type="Google" id="ProtNLM"/>
    </source>
</evidence>
<keyword evidence="4" id="KW-1185">Reference proteome</keyword>
<organism evidence="2 4">
    <name type="scientific">Adineta ricciae</name>
    <name type="common">Rotifer</name>
    <dbReference type="NCBI Taxonomy" id="249248"/>
    <lineage>
        <taxon>Eukaryota</taxon>
        <taxon>Metazoa</taxon>
        <taxon>Spiralia</taxon>
        <taxon>Gnathifera</taxon>
        <taxon>Rotifera</taxon>
        <taxon>Eurotatoria</taxon>
        <taxon>Bdelloidea</taxon>
        <taxon>Adinetida</taxon>
        <taxon>Adinetidae</taxon>
        <taxon>Adineta</taxon>
    </lineage>
</organism>
<gene>
    <name evidence="3" type="ORF">EDS130_LOCUS20849</name>
    <name evidence="2" type="ORF">XAT740_LOCUS4951</name>
</gene>
<feature type="signal peptide" evidence="1">
    <location>
        <begin position="1"/>
        <end position="20"/>
    </location>
</feature>
<evidence type="ECO:0000313" key="4">
    <source>
        <dbReference type="Proteomes" id="UP000663828"/>
    </source>
</evidence>
<dbReference type="EMBL" id="CAJNOJ010000103">
    <property type="protein sequence ID" value="CAF1117147.1"/>
    <property type="molecule type" value="Genomic_DNA"/>
</dbReference>
<dbReference type="AlphaFoldDB" id="A0A813VIA7"/>
<dbReference type="Proteomes" id="UP000663828">
    <property type="component" value="Unassembled WGS sequence"/>
</dbReference>
<dbReference type="Proteomes" id="UP000663852">
    <property type="component" value="Unassembled WGS sequence"/>
</dbReference>
<reference evidence="2" key="1">
    <citation type="submission" date="2021-02" db="EMBL/GenBank/DDBJ databases">
        <authorList>
            <person name="Nowell W R."/>
        </authorList>
    </citation>
    <scope>NUCLEOTIDE SEQUENCE</scope>
</reference>
<sequence>MLRLLCINLTFIFFISSLNGSCIQFQCTLGEIGSTCCYHLGCCPAKSNVCCPNDPTNCCTQDFPVCCAVGKGCCPKRYPVCCSTQCCSSGSYCCGEKCCRLDTITGRLFEIPDGITKLNRYQQMMLKTHANQVKNGM</sequence>
<protein>
    <recommendedName>
        <fullName evidence="5">Granulin-like protein</fullName>
    </recommendedName>
</protein>
<feature type="chain" id="PRO_5036409489" description="Granulin-like protein" evidence="1">
    <location>
        <begin position="21"/>
        <end position="137"/>
    </location>
</feature>
<evidence type="ECO:0000256" key="1">
    <source>
        <dbReference type="SAM" id="SignalP"/>
    </source>
</evidence>
<proteinExistence type="predicted"/>
<comment type="caution">
    <text evidence="2">The sequence shown here is derived from an EMBL/GenBank/DDBJ whole genome shotgun (WGS) entry which is preliminary data.</text>
</comment>
<dbReference type="OrthoDB" id="10050369at2759"/>
<accession>A0A813VIA7</accession>
<dbReference type="EMBL" id="CAJNOR010000209">
    <property type="protein sequence ID" value="CAF0840662.1"/>
    <property type="molecule type" value="Genomic_DNA"/>
</dbReference>
<evidence type="ECO:0000313" key="3">
    <source>
        <dbReference type="EMBL" id="CAF1117147.1"/>
    </source>
</evidence>